<feature type="transmembrane region" description="Helical" evidence="1">
    <location>
        <begin position="35"/>
        <end position="55"/>
    </location>
</feature>
<feature type="transmembrane region" description="Helical" evidence="1">
    <location>
        <begin position="146"/>
        <end position="170"/>
    </location>
</feature>
<evidence type="ECO:0000313" key="3">
    <source>
        <dbReference type="Proteomes" id="UP000614741"/>
    </source>
</evidence>
<evidence type="ECO:0000256" key="1">
    <source>
        <dbReference type="SAM" id="Phobius"/>
    </source>
</evidence>
<keyword evidence="1" id="KW-0812">Transmembrane</keyword>
<proteinExistence type="predicted"/>
<feature type="transmembrane region" description="Helical" evidence="1">
    <location>
        <begin position="104"/>
        <end position="126"/>
    </location>
</feature>
<organism evidence="2 3">
    <name type="scientific">Cellulomonas phragmiteti</name>
    <dbReference type="NCBI Taxonomy" id="478780"/>
    <lineage>
        <taxon>Bacteria</taxon>
        <taxon>Bacillati</taxon>
        <taxon>Actinomycetota</taxon>
        <taxon>Actinomycetes</taxon>
        <taxon>Micrococcales</taxon>
        <taxon>Cellulomonadaceae</taxon>
        <taxon>Cellulomonas</taxon>
    </lineage>
</organism>
<sequence>MTDRFSPAALVKEAWDSLRQRTVVGAEPHDWAARLTLLVLPAAGLGVSIWLDWSIRDSGSLIAGLSLLAAALFAIVPQFAAWRQRLTERARPSEGIAQRKLDEVVAHTLLAAVVAIGLVAIAVVLGNISTPVEGSLEVVVPWVARILTGIMVGGGTYLILTMMLVVNLLFDAYRDANGLAERAAGGDERWRDQDAA</sequence>
<dbReference type="EMBL" id="BONP01000049">
    <property type="protein sequence ID" value="GIG41932.1"/>
    <property type="molecule type" value="Genomic_DNA"/>
</dbReference>
<reference evidence="2 3" key="1">
    <citation type="submission" date="2021-01" db="EMBL/GenBank/DDBJ databases">
        <title>Whole genome shotgun sequence of Cellulomonas phragmiteti NBRC 110785.</title>
        <authorList>
            <person name="Komaki H."/>
            <person name="Tamura T."/>
        </authorList>
    </citation>
    <scope>NUCLEOTIDE SEQUENCE [LARGE SCALE GENOMIC DNA]</scope>
    <source>
        <strain evidence="2 3">NBRC 110785</strain>
    </source>
</reference>
<accession>A0ABQ4DSF7</accession>
<keyword evidence="1" id="KW-0472">Membrane</keyword>
<name>A0ABQ4DSF7_9CELL</name>
<evidence type="ECO:0000313" key="2">
    <source>
        <dbReference type="EMBL" id="GIG41932.1"/>
    </source>
</evidence>
<gene>
    <name evidence="2" type="ORF">Cph01nite_36940</name>
</gene>
<comment type="caution">
    <text evidence="2">The sequence shown here is derived from an EMBL/GenBank/DDBJ whole genome shotgun (WGS) entry which is preliminary data.</text>
</comment>
<keyword evidence="1" id="KW-1133">Transmembrane helix</keyword>
<dbReference type="RefSeq" id="WP_203676545.1">
    <property type="nucleotide sequence ID" value="NZ_BONP01000049.1"/>
</dbReference>
<dbReference type="Proteomes" id="UP000614741">
    <property type="component" value="Unassembled WGS sequence"/>
</dbReference>
<keyword evidence="3" id="KW-1185">Reference proteome</keyword>
<feature type="transmembrane region" description="Helical" evidence="1">
    <location>
        <begin position="61"/>
        <end position="83"/>
    </location>
</feature>
<protein>
    <submittedName>
        <fullName evidence="2">Uncharacterized protein</fullName>
    </submittedName>
</protein>